<name>A0A433SFM0_9BURK</name>
<evidence type="ECO:0000256" key="1">
    <source>
        <dbReference type="SAM" id="Phobius"/>
    </source>
</evidence>
<feature type="transmembrane region" description="Helical" evidence="1">
    <location>
        <begin position="29"/>
        <end position="54"/>
    </location>
</feature>
<dbReference type="Pfam" id="PF04286">
    <property type="entry name" value="DUF445"/>
    <property type="match status" value="1"/>
</dbReference>
<organism evidence="2 3">
    <name type="scientific">Saezia sanguinis</name>
    <dbReference type="NCBI Taxonomy" id="1965230"/>
    <lineage>
        <taxon>Bacteria</taxon>
        <taxon>Pseudomonadati</taxon>
        <taxon>Pseudomonadota</taxon>
        <taxon>Betaproteobacteria</taxon>
        <taxon>Burkholderiales</taxon>
        <taxon>Saeziaceae</taxon>
        <taxon>Saezia</taxon>
    </lineage>
</organism>
<evidence type="ECO:0000313" key="3">
    <source>
        <dbReference type="Proteomes" id="UP000286947"/>
    </source>
</evidence>
<dbReference type="AlphaFoldDB" id="A0A433SFM0"/>
<gene>
    <name evidence="2" type="ORF">CUZ56_00033</name>
</gene>
<evidence type="ECO:0000313" key="2">
    <source>
        <dbReference type="EMBL" id="RUS67559.1"/>
    </source>
</evidence>
<keyword evidence="1" id="KW-0812">Transmembrane</keyword>
<dbReference type="InterPro" id="IPR007383">
    <property type="entry name" value="DUF445"/>
</dbReference>
<dbReference type="EMBL" id="PQSP01000001">
    <property type="protein sequence ID" value="RUS67559.1"/>
    <property type="molecule type" value="Genomic_DNA"/>
</dbReference>
<dbReference type="Proteomes" id="UP000286947">
    <property type="component" value="Unassembled WGS sequence"/>
</dbReference>
<evidence type="ECO:0008006" key="4">
    <source>
        <dbReference type="Google" id="ProtNLM"/>
    </source>
</evidence>
<reference evidence="2 3" key="1">
    <citation type="submission" date="2018-01" db="EMBL/GenBank/DDBJ databases">
        <title>Saezia sanguinis gen. nov., sp. nov., in the order Burkholderiales isolated from human blood.</title>
        <authorList>
            <person name="Medina-Pascual M.J."/>
            <person name="Valdezate S."/>
            <person name="Monzon S."/>
            <person name="Cuesta I."/>
            <person name="Carrasco G."/>
            <person name="Villalon P."/>
            <person name="Saez-Nieto J.A."/>
        </authorList>
    </citation>
    <scope>NUCLEOTIDE SEQUENCE [LARGE SCALE GENOMIC DNA]</scope>
    <source>
        <strain evidence="2 3">CNM695-12</strain>
    </source>
</reference>
<dbReference type="GO" id="GO:0005886">
    <property type="term" value="C:plasma membrane"/>
    <property type="evidence" value="ECO:0007669"/>
    <property type="project" value="TreeGrafter"/>
</dbReference>
<comment type="caution">
    <text evidence="2">The sequence shown here is derived from an EMBL/GenBank/DDBJ whole genome shotgun (WGS) entry which is preliminary data.</text>
</comment>
<dbReference type="PANTHER" id="PTHR38442:SF1">
    <property type="entry name" value="INNER MEMBRANE PROTEIN"/>
    <property type="match status" value="1"/>
</dbReference>
<keyword evidence="1" id="KW-0472">Membrane</keyword>
<protein>
    <recommendedName>
        <fullName evidence="4">DUF445 domain-containing protein</fullName>
    </recommendedName>
</protein>
<keyword evidence="1" id="KW-1133">Transmembrane helix</keyword>
<proteinExistence type="predicted"/>
<dbReference type="RefSeq" id="WP_126977048.1">
    <property type="nucleotide sequence ID" value="NZ_PQSP01000001.1"/>
</dbReference>
<keyword evidence="3" id="KW-1185">Reference proteome</keyword>
<accession>A0A433SFM0</accession>
<sequence length="406" mass="45834">MKRTATLMLIAVALLYVLATWMEPRSVVWGYVAAFAEAGTVGAIADWFAVVALFRHPLGIPIPHTAVIPANRERIAKRLADFLCNKFIDTEQIAKHLGIGDPVRIVARWLSQPTNARKVAGQLCKSIEHLVPVLASEQLRTYVKTNVLNAIQSADLTRTGSALLTIIAQEGSHQRILDQAVMQLGKLLTDEEIRDHIASQVATEVRYLRYIGLDAAAGKYATRKIVATVAHLMEEMAQNTEHPFRQRFDHFIRHLIDGLKDSPDYHQRIRTFQQQLAQQPALSQALEQSWDSLIQWIKDDCAKPYPITQNHLEQGIQTIARQLQASDETRQWLNQKIFTLVPQWIARYRSTIRQYIVNTVNAWTPEEMSSGIEKYVGRDLQFIRINGTLVGGLVGLTIHTVTQLLA</sequence>
<dbReference type="OrthoDB" id="9769590at2"/>
<dbReference type="PANTHER" id="PTHR38442">
    <property type="entry name" value="INNER MEMBRANE PROTEIN-RELATED"/>
    <property type="match status" value="1"/>
</dbReference>